<dbReference type="Gene3D" id="3.10.100.10">
    <property type="entry name" value="Mannose-Binding Protein A, subunit A"/>
    <property type="match status" value="1"/>
</dbReference>
<keyword evidence="3" id="KW-1185">Reference proteome</keyword>
<dbReference type="SUPFAM" id="SSF56436">
    <property type="entry name" value="C-type lectin-like"/>
    <property type="match status" value="1"/>
</dbReference>
<dbReference type="InterPro" id="IPR016186">
    <property type="entry name" value="C-type_lectin-like/link_sf"/>
</dbReference>
<evidence type="ECO:0000313" key="3">
    <source>
        <dbReference type="Proteomes" id="UP000694569"/>
    </source>
</evidence>
<dbReference type="InterPro" id="IPR016187">
    <property type="entry name" value="CTDL_fold"/>
</dbReference>
<accession>A0A8C5MX28</accession>
<organism evidence="2 3">
    <name type="scientific">Leptobrachium leishanense</name>
    <name type="common">Leishan spiny toad</name>
    <dbReference type="NCBI Taxonomy" id="445787"/>
    <lineage>
        <taxon>Eukaryota</taxon>
        <taxon>Metazoa</taxon>
        <taxon>Chordata</taxon>
        <taxon>Craniata</taxon>
        <taxon>Vertebrata</taxon>
        <taxon>Euteleostomi</taxon>
        <taxon>Amphibia</taxon>
        <taxon>Batrachia</taxon>
        <taxon>Anura</taxon>
        <taxon>Pelobatoidea</taxon>
        <taxon>Megophryidae</taxon>
        <taxon>Leptobrachium</taxon>
    </lineage>
</organism>
<protein>
    <recommendedName>
        <fullName evidence="1">C-type lectin domain-containing protein</fullName>
    </recommendedName>
</protein>
<dbReference type="Ensembl" id="ENSLLET00000019788.1">
    <property type="protein sequence ID" value="ENSLLEP00000019039.1"/>
    <property type="gene ID" value="ENSLLEG00000011906.1"/>
</dbReference>
<proteinExistence type="predicted"/>
<dbReference type="GeneTree" id="ENSGT00940000161011"/>
<dbReference type="PRINTS" id="PR01504">
    <property type="entry name" value="PNCREATITSAP"/>
</dbReference>
<evidence type="ECO:0000259" key="1">
    <source>
        <dbReference type="PROSITE" id="PS50041"/>
    </source>
</evidence>
<reference evidence="2" key="1">
    <citation type="submission" date="2025-08" db="UniProtKB">
        <authorList>
            <consortium name="Ensembl"/>
        </authorList>
    </citation>
    <scope>IDENTIFICATION</scope>
</reference>
<evidence type="ECO:0000313" key="2">
    <source>
        <dbReference type="Ensembl" id="ENSLLEP00000019039.1"/>
    </source>
</evidence>
<dbReference type="PANTHER" id="PTHR22803">
    <property type="entry name" value="MANNOSE, PHOSPHOLIPASE, LECTIN RECEPTOR RELATED"/>
    <property type="match status" value="1"/>
</dbReference>
<dbReference type="Proteomes" id="UP000694569">
    <property type="component" value="Unplaced"/>
</dbReference>
<dbReference type="InterPro" id="IPR050111">
    <property type="entry name" value="C-type_lectin/snaclec_domain"/>
</dbReference>
<dbReference type="PROSITE" id="PS50041">
    <property type="entry name" value="C_TYPE_LECTIN_2"/>
    <property type="match status" value="1"/>
</dbReference>
<feature type="domain" description="C-type lectin" evidence="1">
    <location>
        <begin position="102"/>
        <end position="163"/>
    </location>
</feature>
<reference evidence="2" key="2">
    <citation type="submission" date="2025-09" db="UniProtKB">
        <authorList>
            <consortium name="Ensembl"/>
        </authorList>
    </citation>
    <scope>IDENTIFICATION</scope>
</reference>
<dbReference type="Pfam" id="PF00059">
    <property type="entry name" value="Lectin_C"/>
    <property type="match status" value="1"/>
</dbReference>
<sequence length="167" mass="19185">MFLNYGSHDSLAFYCTYRILGNVGNKHLRGQSLRSCSKCFRNMEHQFIQWFCSTYNSIALHSIKGHIFAYFLLLYWSDLYTLGMLFFPAAPRSSCPPGWFFYKANCYGYFRFRLSWSEAEFECASYGHGAHLASVMDDSEASIIGSHAFAYAATVDIWIGLHDPEQV</sequence>
<dbReference type="AlphaFoldDB" id="A0A8C5MX28"/>
<name>A0A8C5MX28_9ANUR</name>
<dbReference type="InterPro" id="IPR001304">
    <property type="entry name" value="C-type_lectin-like"/>
</dbReference>